<reference evidence="10" key="1">
    <citation type="submission" date="2023-10" db="EMBL/GenBank/DDBJ databases">
        <authorList>
            <person name="Noh H."/>
        </authorList>
    </citation>
    <scope>NUCLEOTIDE SEQUENCE</scope>
    <source>
        <strain evidence="10">DUCC4014</strain>
    </source>
</reference>
<feature type="region of interest" description="Disordered" evidence="8">
    <location>
        <begin position="473"/>
        <end position="653"/>
    </location>
</feature>
<feature type="compositionally biased region" description="Pro residues" evidence="8">
    <location>
        <begin position="485"/>
        <end position="498"/>
    </location>
</feature>
<evidence type="ECO:0000313" key="11">
    <source>
        <dbReference type="Proteomes" id="UP000827549"/>
    </source>
</evidence>
<dbReference type="GO" id="GO:0008270">
    <property type="term" value="F:zinc ion binding"/>
    <property type="evidence" value="ECO:0007669"/>
    <property type="project" value="InterPro"/>
</dbReference>
<feature type="compositionally biased region" description="Pro residues" evidence="8">
    <location>
        <begin position="605"/>
        <end position="614"/>
    </location>
</feature>
<feature type="compositionally biased region" description="Low complexity" evidence="8">
    <location>
        <begin position="149"/>
        <end position="161"/>
    </location>
</feature>
<dbReference type="SMART" id="SM00066">
    <property type="entry name" value="GAL4"/>
    <property type="match status" value="1"/>
</dbReference>
<keyword evidence="1" id="KW-0479">Metal-binding</keyword>
<feature type="compositionally biased region" description="Polar residues" evidence="8">
    <location>
        <begin position="568"/>
        <end position="577"/>
    </location>
</feature>
<accession>A0AAF0YDU2</accession>
<evidence type="ECO:0000256" key="7">
    <source>
        <dbReference type="ARBA" id="ARBA00040903"/>
    </source>
</evidence>
<dbReference type="RefSeq" id="XP_062628016.1">
    <property type="nucleotide sequence ID" value="XM_062772032.1"/>
</dbReference>
<gene>
    <name evidence="10" type="primary">ERT1_0</name>
    <name evidence="10" type="ORF">LOC62_04G005490</name>
</gene>
<protein>
    <recommendedName>
        <fullName evidence="7">Transcription activator of gluconeogenesis ERT1</fullName>
    </recommendedName>
</protein>
<evidence type="ECO:0000259" key="9">
    <source>
        <dbReference type="PROSITE" id="PS50048"/>
    </source>
</evidence>
<organism evidence="10 11">
    <name type="scientific">Vanrija pseudolonga</name>
    <dbReference type="NCBI Taxonomy" id="143232"/>
    <lineage>
        <taxon>Eukaryota</taxon>
        <taxon>Fungi</taxon>
        <taxon>Dikarya</taxon>
        <taxon>Basidiomycota</taxon>
        <taxon>Agaricomycotina</taxon>
        <taxon>Tremellomycetes</taxon>
        <taxon>Trichosporonales</taxon>
        <taxon>Trichosporonaceae</taxon>
        <taxon>Vanrija</taxon>
    </lineage>
</organism>
<keyword evidence="5" id="KW-0804">Transcription</keyword>
<evidence type="ECO:0000256" key="5">
    <source>
        <dbReference type="ARBA" id="ARBA00023163"/>
    </source>
</evidence>
<evidence type="ECO:0000256" key="1">
    <source>
        <dbReference type="ARBA" id="ARBA00022723"/>
    </source>
</evidence>
<evidence type="ECO:0000256" key="8">
    <source>
        <dbReference type="SAM" id="MobiDB-lite"/>
    </source>
</evidence>
<dbReference type="Proteomes" id="UP000827549">
    <property type="component" value="Chromosome 4"/>
</dbReference>
<name>A0AAF0YDU2_9TREE</name>
<dbReference type="InterPro" id="IPR001138">
    <property type="entry name" value="Zn2Cys6_DnaBD"/>
</dbReference>
<sequence>MVPASSPLVVHHLRRRPTATSVPIPSTSTGQTAQSIQRQGGHKPFGGGGHRSLMHRPTYPHGNPSFDGPGARNIVGEPGPSTILAAAEYPPHQQASPLQQRAGHSLQHFSTHNHAPGHFRSQASPTTPAHFPAQYSSPVVKVEGGLAHGASAPPLSATGATAPPPPTIKRVGGKANVSSACGPCKRAHLACDVARPCKRCVNMGKPEQCEDVPHKKRGRPKVNRTPVVEPYSNPRAPRQPAVDTGSTGKWKNPPPYESQYVTTTTSSSSHAPGTLGTRLPSPPRTASLGPMVGMSPMESAASMSPFHNPPPESLPSSNMGSAQDNLFTLFCSTELKILRATSLAHSLTGHHLHEFANVNLLDWLHPSDRHLIEMERSRLVTVPYLATQLQSSRETHASIMVLGERELSSPADGMRDPYPHQNVRFLRSDGSFGHFNLRLHLGGGLGGSLWHPDSLGKIYLVVSCLQIHERDLPPEASGRRQQPVPLTPVTPMAPPPAHQLPGFSSIAAAADAPPRPETAPAMPTTQSPYGYTRTGVSTPVPAMPPQQSYNIYARAPSQPLYSPVQPPGRSSPSTSQAGYPPPLPRTPVYGDPSGAYAPQPSGYYQPPPQAPPYDPNIRRDPGADEWLRRGGASGSMPLPPPTATDYSRRTWEL</sequence>
<proteinExistence type="predicted"/>
<keyword evidence="4" id="KW-0238">DNA-binding</keyword>
<keyword evidence="6" id="KW-0539">Nucleus</keyword>
<dbReference type="SUPFAM" id="SSF57701">
    <property type="entry name" value="Zn2/Cys6 DNA-binding domain"/>
    <property type="match status" value="1"/>
</dbReference>
<feature type="region of interest" description="Disordered" evidence="8">
    <location>
        <begin position="146"/>
        <end position="166"/>
    </location>
</feature>
<evidence type="ECO:0000256" key="3">
    <source>
        <dbReference type="ARBA" id="ARBA00023015"/>
    </source>
</evidence>
<keyword evidence="11" id="KW-1185">Reference proteome</keyword>
<feature type="compositionally biased region" description="Basic and acidic residues" evidence="8">
    <location>
        <begin position="616"/>
        <end position="628"/>
    </location>
</feature>
<dbReference type="GeneID" id="87808719"/>
<feature type="compositionally biased region" description="Polar residues" evidence="8">
    <location>
        <begin position="18"/>
        <end position="38"/>
    </location>
</feature>
<dbReference type="AlphaFoldDB" id="A0AAF0YDU2"/>
<dbReference type="InterPro" id="IPR050335">
    <property type="entry name" value="ERT1_acuK_gluconeogen_tf"/>
</dbReference>
<keyword evidence="3" id="KW-0805">Transcription regulation</keyword>
<feature type="region of interest" description="Disordered" evidence="8">
    <location>
        <begin position="111"/>
        <end position="131"/>
    </location>
</feature>
<feature type="domain" description="Zn(2)-C6 fungal-type" evidence="9">
    <location>
        <begin position="180"/>
        <end position="209"/>
    </location>
</feature>
<dbReference type="GO" id="GO:0003677">
    <property type="term" value="F:DNA binding"/>
    <property type="evidence" value="ECO:0007669"/>
    <property type="project" value="UniProtKB-KW"/>
</dbReference>
<dbReference type="PROSITE" id="PS50048">
    <property type="entry name" value="ZN2_CY6_FUNGAL_2"/>
    <property type="match status" value="1"/>
</dbReference>
<keyword evidence="2" id="KW-0862">Zinc</keyword>
<evidence type="ECO:0000256" key="2">
    <source>
        <dbReference type="ARBA" id="ARBA00022833"/>
    </source>
</evidence>
<feature type="region of interest" description="Disordered" evidence="8">
    <location>
        <begin position="203"/>
        <end position="319"/>
    </location>
</feature>
<feature type="compositionally biased region" description="Low complexity" evidence="8">
    <location>
        <begin position="294"/>
        <end position="305"/>
    </location>
</feature>
<dbReference type="EMBL" id="CP086717">
    <property type="protein sequence ID" value="WOO81984.1"/>
    <property type="molecule type" value="Genomic_DNA"/>
</dbReference>
<evidence type="ECO:0000256" key="6">
    <source>
        <dbReference type="ARBA" id="ARBA00023242"/>
    </source>
</evidence>
<feature type="compositionally biased region" description="Polar residues" evidence="8">
    <location>
        <begin position="523"/>
        <end position="537"/>
    </location>
</feature>
<dbReference type="PROSITE" id="PS00463">
    <property type="entry name" value="ZN2_CY6_FUNGAL_1"/>
    <property type="match status" value="1"/>
</dbReference>
<dbReference type="PANTHER" id="PTHR47659">
    <property type="entry name" value="ZN(II)2CYS6 TRANSCRIPTION FACTOR (EUROFUNG)-RELATED"/>
    <property type="match status" value="1"/>
</dbReference>
<dbReference type="PANTHER" id="PTHR47659:SF4">
    <property type="entry name" value="ZN(II)2CYS6 TRANSCRIPTION FACTOR (EUROFUNG)"/>
    <property type="match status" value="1"/>
</dbReference>
<evidence type="ECO:0000313" key="10">
    <source>
        <dbReference type="EMBL" id="WOO81984.1"/>
    </source>
</evidence>
<feature type="compositionally biased region" description="Low complexity" evidence="8">
    <location>
        <begin position="595"/>
        <end position="604"/>
    </location>
</feature>
<dbReference type="GO" id="GO:0000981">
    <property type="term" value="F:DNA-binding transcription factor activity, RNA polymerase II-specific"/>
    <property type="evidence" value="ECO:0007669"/>
    <property type="project" value="InterPro"/>
</dbReference>
<dbReference type="InterPro" id="IPR036864">
    <property type="entry name" value="Zn2-C6_fun-type_DNA-bd_sf"/>
</dbReference>
<evidence type="ECO:0000256" key="4">
    <source>
        <dbReference type="ARBA" id="ARBA00023125"/>
    </source>
</evidence>
<feature type="region of interest" description="Disordered" evidence="8">
    <location>
        <begin position="1"/>
        <end position="79"/>
    </location>
</feature>